<evidence type="ECO:0000256" key="1">
    <source>
        <dbReference type="SAM" id="MobiDB-lite"/>
    </source>
</evidence>
<organism evidence="2 3">
    <name type="scientific">Undibacterium danionis</name>
    <dbReference type="NCBI Taxonomy" id="1812100"/>
    <lineage>
        <taxon>Bacteria</taxon>
        <taxon>Pseudomonadati</taxon>
        <taxon>Pseudomonadota</taxon>
        <taxon>Betaproteobacteria</taxon>
        <taxon>Burkholderiales</taxon>
        <taxon>Oxalobacteraceae</taxon>
        <taxon>Undibacterium</taxon>
    </lineage>
</organism>
<evidence type="ECO:0000313" key="3">
    <source>
        <dbReference type="Proteomes" id="UP001589844"/>
    </source>
</evidence>
<sequence>MSAGMRRSRIPLGYQCTDSWPSPNVSHLSRDEQEEFFLRRKAIELYCLGTSFIEIENTTGKVKSEVYRLLNRCLMPSSDGTIYGFLALLNGTRVATYEREKTVIHTLGSGSGGCAGALTQLFRRFPEIEIFLVNLYLKKNTRGTMPEARIGINVIHNDFVKELRKLGLTDNDWPFNTANCGYKSISEYFRHLRETDSQRVVASRSGVEAARRGAIGTGIPPLLPTIRPYGSVMLDFHKVDAASVIIMTNEHGEEFDVPLARWHFGLMVEEQFGAALGYCIALELTPSADSTLEVVSNALSSRPHELCDVLALSEEKFLINQLMPELEFQGFSVLKVDNAWSNAAHDVVNNIIDTAGCAVNFGPIRAWWRRKIVERIFGELTRRGLQRLPSTYGKGPGDTRITNPNSQASKFRIQLRDLIELFQNCLREHNLVGSEGLQYSAPYKCLEAAYVNPVSGFFRQPLPMSVVAHTKLMMHVEEVTVRGSVHKNIRPYFNLDRHKHTNQKLANSFWLIGKKLIVYVDRRLARIVFAYIKDTGEQLGQMIPSGPWAHSDCSWRDRKLLTRSGLARKYGSSNVDPLAQLKTEKKEQLNNLTKTRRKKSSRTALEVLKIEAQQNRVARSGASVASPVPATRVDTIASPKSTQRDPFGLNDIPELD</sequence>
<keyword evidence="3" id="KW-1185">Reference proteome</keyword>
<evidence type="ECO:0000313" key="2">
    <source>
        <dbReference type="EMBL" id="MFC0348635.1"/>
    </source>
</evidence>
<gene>
    <name evidence="2" type="ORF">ACFFJH_02355</name>
</gene>
<evidence type="ECO:0008006" key="4">
    <source>
        <dbReference type="Google" id="ProtNLM"/>
    </source>
</evidence>
<name>A0ABV6I9Y5_9BURK</name>
<dbReference type="Proteomes" id="UP001589844">
    <property type="component" value="Unassembled WGS sequence"/>
</dbReference>
<feature type="region of interest" description="Disordered" evidence="1">
    <location>
        <begin position="618"/>
        <end position="656"/>
    </location>
</feature>
<dbReference type="RefSeq" id="WP_390209763.1">
    <property type="nucleotide sequence ID" value="NZ_JBHLXJ010000002.1"/>
</dbReference>
<comment type="caution">
    <text evidence="2">The sequence shown here is derived from an EMBL/GenBank/DDBJ whole genome shotgun (WGS) entry which is preliminary data.</text>
</comment>
<accession>A0ABV6I9Y5</accession>
<proteinExistence type="predicted"/>
<reference evidence="2 3" key="1">
    <citation type="submission" date="2024-09" db="EMBL/GenBank/DDBJ databases">
        <authorList>
            <person name="Sun Q."/>
            <person name="Mori K."/>
        </authorList>
    </citation>
    <scope>NUCLEOTIDE SEQUENCE [LARGE SCALE GENOMIC DNA]</scope>
    <source>
        <strain evidence="2 3">CCM 8677</strain>
    </source>
</reference>
<dbReference type="EMBL" id="JBHLXJ010000002">
    <property type="protein sequence ID" value="MFC0348635.1"/>
    <property type="molecule type" value="Genomic_DNA"/>
</dbReference>
<protein>
    <recommendedName>
        <fullName evidence="4">Transposase</fullName>
    </recommendedName>
</protein>